<reference evidence="3" key="1">
    <citation type="journal article" date="2016" name="Nature">
        <title>Genome evolution in the allotetraploid frog Xenopus laevis.</title>
        <authorList>
            <person name="Session A.M."/>
            <person name="Uno Y."/>
            <person name="Kwon T."/>
            <person name="Chapman J.A."/>
            <person name="Toyoda A."/>
            <person name="Takahashi S."/>
            <person name="Fukui A."/>
            <person name="Hikosaka A."/>
            <person name="Suzuki A."/>
            <person name="Kondo M."/>
            <person name="van Heeringen S.J."/>
            <person name="Quigley I."/>
            <person name="Heinz S."/>
            <person name="Ogino H."/>
            <person name="Ochi H."/>
            <person name="Hellsten U."/>
            <person name="Lyons J.B."/>
            <person name="Simakov O."/>
            <person name="Putnam N."/>
            <person name="Stites J."/>
            <person name="Kuroki Y."/>
            <person name="Tanaka T."/>
            <person name="Michiue T."/>
            <person name="Watanabe M."/>
            <person name="Bogdanovic O."/>
            <person name="Lister R."/>
            <person name="Georgiou G."/>
            <person name="Paranjpe S.S."/>
            <person name="van Kruijsbergen I."/>
            <person name="Shu S."/>
            <person name="Carlson J."/>
            <person name="Kinoshita T."/>
            <person name="Ohta Y."/>
            <person name="Mawaribuchi S."/>
            <person name="Jenkins J."/>
            <person name="Grimwood J."/>
            <person name="Schmutz J."/>
            <person name="Mitros T."/>
            <person name="Mozaffari S.V."/>
            <person name="Suzuki Y."/>
            <person name="Haramoto Y."/>
            <person name="Yamamoto T.S."/>
            <person name="Takagi C."/>
            <person name="Heald R."/>
            <person name="Miller K."/>
            <person name="Haudenschild C."/>
            <person name="Kitzman J."/>
            <person name="Nakayama T."/>
            <person name="Izutsu Y."/>
            <person name="Robert J."/>
            <person name="Fortriede J."/>
            <person name="Burns K."/>
            <person name="Lotay V."/>
            <person name="Karimi K."/>
            <person name="Yasuoka Y."/>
            <person name="Dichmann D.S."/>
            <person name="Flajnik M.F."/>
            <person name="Houston D.W."/>
            <person name="Shendure J."/>
            <person name="DuPasquier L."/>
            <person name="Vize P.D."/>
            <person name="Zorn A.M."/>
            <person name="Ito M."/>
            <person name="Marcotte E.M."/>
            <person name="Wallingford J.B."/>
            <person name="Ito Y."/>
            <person name="Asashima M."/>
            <person name="Ueno N."/>
            <person name="Matsuda Y."/>
            <person name="Veenstra G.J."/>
            <person name="Fujiyama A."/>
            <person name="Harland R.M."/>
            <person name="Taira M."/>
            <person name="Rokhsar D.S."/>
        </authorList>
    </citation>
    <scope>NUCLEOTIDE SEQUENCE [LARGE SCALE GENOMIC DNA]</scope>
    <source>
        <strain evidence="3">J</strain>
    </source>
</reference>
<dbReference type="Proteomes" id="UP000694892">
    <property type="component" value="Chromosome 7L"/>
</dbReference>
<dbReference type="AlphaFoldDB" id="A0A974CI38"/>
<feature type="region of interest" description="Disordered" evidence="1">
    <location>
        <begin position="198"/>
        <end position="300"/>
    </location>
</feature>
<protein>
    <submittedName>
        <fullName evidence="2">Uncharacterized protein</fullName>
    </submittedName>
</protein>
<gene>
    <name evidence="2" type="ORF">XELAEV_18036552mg</name>
</gene>
<evidence type="ECO:0000313" key="2">
    <source>
        <dbReference type="EMBL" id="OCT73573.1"/>
    </source>
</evidence>
<dbReference type="EMBL" id="CM004478">
    <property type="protein sequence ID" value="OCT73573.1"/>
    <property type="molecule type" value="Genomic_DNA"/>
</dbReference>
<evidence type="ECO:0000256" key="1">
    <source>
        <dbReference type="SAM" id="MobiDB-lite"/>
    </source>
</evidence>
<accession>A0A974CI38</accession>
<evidence type="ECO:0000313" key="3">
    <source>
        <dbReference type="Proteomes" id="UP000694892"/>
    </source>
</evidence>
<name>A0A974CI38_XENLA</name>
<sequence length="300" mass="33865">MSFDTIAGLTQERASTFGYTDDDIIKIISSADTNAGLHMLQTNTGLLNQLLNLSRKEISLTLLSTTLIEYIKAKRIPRGLRSGLQPLHCLTEQEFQDKWEGIWNKASLDAMVLTVQYLQPEIARVQKEIAAVKERMQPQYTDPAALEKALSSVQSAMDKFKTDLLGKKLRKFERDTDEATWISGKVYAWKDGSPRQQCATGFGLPGHRRPRDTQPARRHFGRSQWSSGGSESDDYSYSDVEDRNQRPHPFSSRGRQGRDAGGGGERSYTQDRTITGAVGADEGMLRKSQRKQTQRQFYRP</sequence>
<proteinExistence type="predicted"/>
<feature type="compositionally biased region" description="Basic residues" evidence="1">
    <location>
        <begin position="206"/>
        <end position="221"/>
    </location>
</feature>
<organism evidence="2 3">
    <name type="scientific">Xenopus laevis</name>
    <name type="common">African clawed frog</name>
    <dbReference type="NCBI Taxonomy" id="8355"/>
    <lineage>
        <taxon>Eukaryota</taxon>
        <taxon>Metazoa</taxon>
        <taxon>Chordata</taxon>
        <taxon>Craniata</taxon>
        <taxon>Vertebrata</taxon>
        <taxon>Euteleostomi</taxon>
        <taxon>Amphibia</taxon>
        <taxon>Batrachia</taxon>
        <taxon>Anura</taxon>
        <taxon>Pipoidea</taxon>
        <taxon>Pipidae</taxon>
        <taxon>Xenopodinae</taxon>
        <taxon>Xenopus</taxon>
        <taxon>Xenopus</taxon>
    </lineage>
</organism>